<sequence>MKHLDKKIIELEKMKKNVEQRDIHEQQAAQAEATGQDSAQDNQQADYAEQEALWQQEVREGIHNGRVEINGSQVEFEKIGFFQPILHLLFPKDFLICTFDTEQQKVFQNEAHAVNVILQYTDHPGQEINMEAMKPEMIRNMKSMELHTEWVDDGVKEVNGQRIHYCSFLNPVAHGKVFNFLFFVDVGRKRLIGNINCNGKYGKLWTCIAQEMIDSVEVANG</sequence>
<reference evidence="2 3" key="1">
    <citation type="submission" date="2021-11" db="EMBL/GenBank/DDBJ databases">
        <title>Draft genome sequence of Paenibacillus profundus YoMME, a new Gram-positive bacteria with exoelectrogenic properties.</title>
        <authorList>
            <person name="Hubenova Y."/>
            <person name="Hubenova E."/>
            <person name="Manasiev Y."/>
            <person name="Peykov S."/>
            <person name="Mitov M."/>
        </authorList>
    </citation>
    <scope>NUCLEOTIDE SEQUENCE [LARGE SCALE GENOMIC DNA]</scope>
    <source>
        <strain evidence="2 3">YoMME</strain>
    </source>
</reference>
<gene>
    <name evidence="2" type="ORF">LQV63_30455</name>
</gene>
<evidence type="ECO:0000313" key="3">
    <source>
        <dbReference type="Proteomes" id="UP001199916"/>
    </source>
</evidence>
<organism evidence="2 3">
    <name type="scientific">Paenibacillus profundus</name>
    <dbReference type="NCBI Taxonomy" id="1173085"/>
    <lineage>
        <taxon>Bacteria</taxon>
        <taxon>Bacillati</taxon>
        <taxon>Bacillota</taxon>
        <taxon>Bacilli</taxon>
        <taxon>Bacillales</taxon>
        <taxon>Paenibacillaceae</taxon>
        <taxon>Paenibacillus</taxon>
    </lineage>
</organism>
<comment type="caution">
    <text evidence="2">The sequence shown here is derived from an EMBL/GenBank/DDBJ whole genome shotgun (WGS) entry which is preliminary data.</text>
</comment>
<dbReference type="RefSeq" id="WP_233699477.1">
    <property type="nucleotide sequence ID" value="NZ_JAJNBZ010000058.1"/>
</dbReference>
<evidence type="ECO:0000256" key="1">
    <source>
        <dbReference type="SAM" id="MobiDB-lite"/>
    </source>
</evidence>
<keyword evidence="3" id="KW-1185">Reference proteome</keyword>
<proteinExistence type="predicted"/>
<dbReference type="Proteomes" id="UP001199916">
    <property type="component" value="Unassembled WGS sequence"/>
</dbReference>
<protein>
    <submittedName>
        <fullName evidence="2">Uncharacterized protein</fullName>
    </submittedName>
</protein>
<feature type="region of interest" description="Disordered" evidence="1">
    <location>
        <begin position="19"/>
        <end position="47"/>
    </location>
</feature>
<feature type="compositionally biased region" description="Polar residues" evidence="1">
    <location>
        <begin position="35"/>
        <end position="45"/>
    </location>
</feature>
<name>A0ABS8YRF4_9BACL</name>
<evidence type="ECO:0000313" key="2">
    <source>
        <dbReference type="EMBL" id="MCE5173554.1"/>
    </source>
</evidence>
<accession>A0ABS8YRF4</accession>
<dbReference type="EMBL" id="JAJNBZ010000058">
    <property type="protein sequence ID" value="MCE5173554.1"/>
    <property type="molecule type" value="Genomic_DNA"/>
</dbReference>